<evidence type="ECO:0000313" key="4">
    <source>
        <dbReference type="Proteomes" id="UP000321275"/>
    </source>
</evidence>
<dbReference type="EMBL" id="JAEDAF010000008">
    <property type="protein sequence ID" value="MBH8580518.1"/>
    <property type="molecule type" value="Genomic_DNA"/>
</dbReference>
<reference evidence="3 5" key="2">
    <citation type="submission" date="2020-12" db="EMBL/GenBank/DDBJ databases">
        <title>Draft genome sequence of Halomonas pacifica strain CARE-V15.</title>
        <authorList>
            <person name="Vignesh N."/>
            <person name="Thabitha A."/>
            <person name="Saravanan R."/>
            <person name="Manigandan V."/>
        </authorList>
    </citation>
    <scope>NUCLEOTIDE SEQUENCE [LARGE SCALE GENOMIC DNA]</scope>
    <source>
        <strain evidence="3 5">CARE-V15</strain>
    </source>
</reference>
<evidence type="ECO:0000313" key="5">
    <source>
        <dbReference type="Proteomes" id="UP000651738"/>
    </source>
</evidence>
<comment type="caution">
    <text evidence="2">The sequence shown here is derived from an EMBL/GenBank/DDBJ whole genome shotgun (WGS) entry which is preliminary data.</text>
</comment>
<dbReference type="RefSeq" id="WP_146803969.1">
    <property type="nucleotide sequence ID" value="NZ_BJUK01000043.1"/>
</dbReference>
<dbReference type="PANTHER" id="PTHR36121:SF1">
    <property type="entry name" value="PROTEIN SXY"/>
    <property type="match status" value="1"/>
</dbReference>
<evidence type="ECO:0000259" key="1">
    <source>
        <dbReference type="Pfam" id="PF04993"/>
    </source>
</evidence>
<dbReference type="InterPro" id="IPR007076">
    <property type="entry name" value="TfoX_N"/>
</dbReference>
<feature type="domain" description="TfoX N-terminal" evidence="1">
    <location>
        <begin position="12"/>
        <end position="102"/>
    </location>
</feature>
<dbReference type="Pfam" id="PF04993">
    <property type="entry name" value="TfoX_N"/>
    <property type="match status" value="1"/>
</dbReference>
<reference evidence="2 4" key="1">
    <citation type="submission" date="2019-07" db="EMBL/GenBank/DDBJ databases">
        <title>Whole genome shotgun sequence of Halomonas pacifica NBRC 102220.</title>
        <authorList>
            <person name="Hosoyama A."/>
            <person name="Uohara A."/>
            <person name="Ohji S."/>
            <person name="Ichikawa N."/>
        </authorList>
    </citation>
    <scope>NUCLEOTIDE SEQUENCE [LARGE SCALE GENOMIC DNA]</scope>
    <source>
        <strain evidence="2 4">NBRC 102220</strain>
    </source>
</reference>
<evidence type="ECO:0000313" key="3">
    <source>
        <dbReference type="EMBL" id="MBH8580518.1"/>
    </source>
</evidence>
<dbReference type="AlphaFoldDB" id="A0A510XB30"/>
<dbReference type="SUPFAM" id="SSF159894">
    <property type="entry name" value="YgaC/TfoX-N like"/>
    <property type="match status" value="1"/>
</dbReference>
<dbReference type="Gene3D" id="3.30.1460.30">
    <property type="entry name" value="YgaC/TfoX-N like chaperone"/>
    <property type="match status" value="1"/>
</dbReference>
<protein>
    <submittedName>
        <fullName evidence="3">TfoX/Sxy family protein</fullName>
    </submittedName>
</protein>
<dbReference type="PANTHER" id="PTHR36121">
    <property type="entry name" value="PROTEIN SXY"/>
    <property type="match status" value="1"/>
</dbReference>
<gene>
    <name evidence="2" type="ORF">HPA02_29210</name>
    <name evidence="3" type="ORF">I7V36_10485</name>
</gene>
<keyword evidence="4" id="KW-1185">Reference proteome</keyword>
<dbReference type="EMBL" id="BJUK01000043">
    <property type="protein sequence ID" value="GEK48638.1"/>
    <property type="molecule type" value="Genomic_DNA"/>
</dbReference>
<dbReference type="InterPro" id="IPR047525">
    <property type="entry name" value="TfoX-like"/>
</dbReference>
<evidence type="ECO:0000313" key="2">
    <source>
        <dbReference type="EMBL" id="GEK48638.1"/>
    </source>
</evidence>
<dbReference type="Proteomes" id="UP000321275">
    <property type="component" value="Unassembled WGS sequence"/>
</dbReference>
<proteinExistence type="predicted"/>
<name>A0A510XB30_9GAMM</name>
<dbReference type="Proteomes" id="UP000651738">
    <property type="component" value="Unassembled WGS sequence"/>
</dbReference>
<sequence length="110" mass="12260">MSDYTGYLRDVFVAFGPITVRRMFGGYGLYHDGLMFALVADETLYLKVDAQSLGDFEAQGLEPFVYVKGGRPVRMSYYQAPAAIFEDEALAADWARRAFAAALRARAEKS</sequence>
<dbReference type="OrthoDB" id="8687154at2"/>
<organism evidence="2 4">
    <name type="scientific">Bisbaumannia pacifica</name>
    <dbReference type="NCBI Taxonomy" id="77098"/>
    <lineage>
        <taxon>Bacteria</taxon>
        <taxon>Pseudomonadati</taxon>
        <taxon>Pseudomonadota</taxon>
        <taxon>Gammaproteobacteria</taxon>
        <taxon>Oceanospirillales</taxon>
        <taxon>Halomonadaceae</taxon>
        <taxon>Bisbaumannia</taxon>
    </lineage>
</organism>
<accession>A0A510XB30</accession>